<dbReference type="RefSeq" id="XP_056683365.1">
    <property type="nucleotide sequence ID" value="XM_056827387.1"/>
</dbReference>
<gene>
    <name evidence="3" type="primary">LOC130459812</name>
</gene>
<feature type="region of interest" description="Disordered" evidence="1">
    <location>
        <begin position="75"/>
        <end position="137"/>
    </location>
</feature>
<dbReference type="GeneID" id="130459812"/>
<organism evidence="2 3">
    <name type="scientific">Spinacia oleracea</name>
    <name type="common">Spinach</name>
    <dbReference type="NCBI Taxonomy" id="3562"/>
    <lineage>
        <taxon>Eukaryota</taxon>
        <taxon>Viridiplantae</taxon>
        <taxon>Streptophyta</taxon>
        <taxon>Embryophyta</taxon>
        <taxon>Tracheophyta</taxon>
        <taxon>Spermatophyta</taxon>
        <taxon>Magnoliopsida</taxon>
        <taxon>eudicotyledons</taxon>
        <taxon>Gunneridae</taxon>
        <taxon>Pentapetalae</taxon>
        <taxon>Caryophyllales</taxon>
        <taxon>Chenopodiaceae</taxon>
        <taxon>Chenopodioideae</taxon>
        <taxon>Anserineae</taxon>
        <taxon>Spinacia</taxon>
    </lineage>
</organism>
<proteinExistence type="predicted"/>
<keyword evidence="2" id="KW-1185">Reference proteome</keyword>
<feature type="compositionally biased region" description="Basic residues" evidence="1">
    <location>
        <begin position="107"/>
        <end position="120"/>
    </location>
</feature>
<feature type="compositionally biased region" description="Low complexity" evidence="1">
    <location>
        <begin position="75"/>
        <end position="102"/>
    </location>
</feature>
<evidence type="ECO:0000313" key="3">
    <source>
        <dbReference type="RefSeq" id="XP_056683365.1"/>
    </source>
</evidence>
<reference evidence="3" key="2">
    <citation type="submission" date="2025-08" db="UniProtKB">
        <authorList>
            <consortium name="RefSeq"/>
        </authorList>
    </citation>
    <scope>IDENTIFICATION</scope>
    <source>
        <tissue evidence="3">Leaf</tissue>
    </source>
</reference>
<sequence>MSTLAFLIHLTQGHMRSSFGGPTFVGSQGLSPPISTPSGFGPPPGFILTARPCLNCLEIWEQGFAAHQAFLASTRSVSNRSDNNSTSSTTRNNFEGSRSNNGSRGGGKGRGKGRGGRGKGRGGGANQTQAQTQNSGGTALCNSVLSSDSAVVALASCGTNNLFAGNYNVEGVFGPSPTNIVCQICFHPGHSAVACPSRYSQNSNAALASLPAGEHNETTWFPDSGASSHITNDLDNQLLKASSQGSVYPITLINQPRDRWLLRQSQLQVLRGIVVLVIVVIEY</sequence>
<evidence type="ECO:0000313" key="2">
    <source>
        <dbReference type="Proteomes" id="UP000813463"/>
    </source>
</evidence>
<name>A0ABM3QJ25_SPIOL</name>
<protein>
    <submittedName>
        <fullName evidence="3">Uncharacterized protein isoform X2</fullName>
    </submittedName>
</protein>
<dbReference type="Proteomes" id="UP000813463">
    <property type="component" value="Chromosome 4"/>
</dbReference>
<evidence type="ECO:0000256" key="1">
    <source>
        <dbReference type="SAM" id="MobiDB-lite"/>
    </source>
</evidence>
<feature type="compositionally biased region" description="Low complexity" evidence="1">
    <location>
        <begin position="126"/>
        <end position="137"/>
    </location>
</feature>
<reference evidence="2" key="1">
    <citation type="journal article" date="2021" name="Nat. Commun.">
        <title>Genomic analyses provide insights into spinach domestication and the genetic basis of agronomic traits.</title>
        <authorList>
            <person name="Cai X."/>
            <person name="Sun X."/>
            <person name="Xu C."/>
            <person name="Sun H."/>
            <person name="Wang X."/>
            <person name="Ge C."/>
            <person name="Zhang Z."/>
            <person name="Wang Q."/>
            <person name="Fei Z."/>
            <person name="Jiao C."/>
            <person name="Wang Q."/>
        </authorList>
    </citation>
    <scope>NUCLEOTIDE SEQUENCE [LARGE SCALE GENOMIC DNA]</scope>
    <source>
        <strain evidence="2">cv. Varoflay</strain>
    </source>
</reference>
<accession>A0ABM3QJ25</accession>